<feature type="domain" description="DDH" evidence="2">
    <location>
        <begin position="20"/>
        <end position="169"/>
    </location>
</feature>
<sequence length="340" mass="37880">MNSETTEIVKKLLESPKRAVVVGHKNPDGDAVGSCLALSFILNRLGHKSDVIMPNDFPDFLKWLPGSEDIVIHDKDTDKSMTLINEAEIVFTLDFNALDRTGDMQQFLEDSTAKFVLIDHHQEPDSYAVASYSDTSMSSTSEMIYHFLEALDEIGILCVEVATHLYTGIMTDTGSFRFPSTTATTHRVIAHLIEMGANNSEIHQNVYDTNTPDRLRLLGVALKNLTILSEYNTAYITLTQKELDTHNFRRGDTEGFVNYALSVTGIVFAVIFIENKQDKLVKMSFRSKGNFSVNEFAREYYNGGGHINAAGGRSNQPLSKTVTEFISILPNYKKALTDAS</sequence>
<dbReference type="PANTHER" id="PTHR47618">
    <property type="entry name" value="BIFUNCTIONAL OLIGORIBONUCLEASE AND PAP PHOSPHATASE NRNA"/>
    <property type="match status" value="1"/>
</dbReference>
<organism evidence="4 5">
    <name type="scientific">Constantimarinum furrinae</name>
    <dbReference type="NCBI Taxonomy" id="2562285"/>
    <lineage>
        <taxon>Bacteria</taxon>
        <taxon>Pseudomonadati</taxon>
        <taxon>Bacteroidota</taxon>
        <taxon>Flavobacteriia</taxon>
        <taxon>Flavobacteriales</taxon>
        <taxon>Flavobacteriaceae</taxon>
        <taxon>Altibacter/Constantimarinum group</taxon>
        <taxon>Constantimarinum</taxon>
    </lineage>
</organism>
<keyword evidence="1" id="KW-0812">Transmembrane</keyword>
<dbReference type="InterPro" id="IPR051319">
    <property type="entry name" value="Oligoribo/pAp-PDE_c-di-AMP_PDE"/>
</dbReference>
<dbReference type="AlphaFoldDB" id="A0A7G8PVM4"/>
<dbReference type="Gene3D" id="3.10.310.30">
    <property type="match status" value="1"/>
</dbReference>
<reference evidence="4 5" key="1">
    <citation type="submission" date="2020-04" db="EMBL/GenBank/DDBJ databases">
        <title>Genome sequence of Altibacter aquimarinus strain ALE3EI.</title>
        <authorList>
            <person name="Oh H.-M."/>
            <person name="Jang D."/>
        </authorList>
    </citation>
    <scope>NUCLEOTIDE SEQUENCE [LARGE SCALE GENOMIC DNA]</scope>
    <source>
        <strain evidence="4 5">ALE3EI</strain>
    </source>
</reference>
<dbReference type="InterPro" id="IPR003156">
    <property type="entry name" value="DHHA1_dom"/>
</dbReference>
<evidence type="ECO:0000313" key="4">
    <source>
        <dbReference type="EMBL" id="QNJ98390.1"/>
    </source>
</evidence>
<proteinExistence type="predicted"/>
<evidence type="ECO:0000256" key="1">
    <source>
        <dbReference type="SAM" id="Phobius"/>
    </source>
</evidence>
<protein>
    <submittedName>
        <fullName evidence="4">Bifunctional oligoribonuclease and PAP phosphatase NrnA</fullName>
    </submittedName>
</protein>
<dbReference type="Pfam" id="PF01368">
    <property type="entry name" value="DHH"/>
    <property type="match status" value="1"/>
</dbReference>
<dbReference type="KEGG" id="alti:ALE3EI_1842"/>
<dbReference type="RefSeq" id="WP_186988021.1">
    <property type="nucleotide sequence ID" value="NZ_CP052909.1"/>
</dbReference>
<gene>
    <name evidence="4" type="ORF">ALE3EI_1842</name>
</gene>
<dbReference type="PANTHER" id="PTHR47618:SF1">
    <property type="entry name" value="BIFUNCTIONAL OLIGORIBONUCLEASE AND PAP PHOSPHATASE NRNA"/>
    <property type="match status" value="1"/>
</dbReference>
<dbReference type="InterPro" id="IPR001667">
    <property type="entry name" value="DDH_dom"/>
</dbReference>
<dbReference type="Gene3D" id="3.90.1640.10">
    <property type="entry name" value="inorganic pyrophosphatase (n-terminal core)"/>
    <property type="match status" value="1"/>
</dbReference>
<evidence type="ECO:0000259" key="2">
    <source>
        <dbReference type="Pfam" id="PF01368"/>
    </source>
</evidence>
<keyword evidence="1" id="KW-1133">Transmembrane helix</keyword>
<keyword evidence="1" id="KW-0472">Membrane</keyword>
<keyword evidence="5" id="KW-1185">Reference proteome</keyword>
<dbReference type="Pfam" id="PF02272">
    <property type="entry name" value="DHHA1"/>
    <property type="match status" value="1"/>
</dbReference>
<dbReference type="Proteomes" id="UP000515514">
    <property type="component" value="Chromosome"/>
</dbReference>
<dbReference type="SUPFAM" id="SSF64182">
    <property type="entry name" value="DHH phosphoesterases"/>
    <property type="match status" value="1"/>
</dbReference>
<evidence type="ECO:0000259" key="3">
    <source>
        <dbReference type="Pfam" id="PF02272"/>
    </source>
</evidence>
<feature type="transmembrane region" description="Helical" evidence="1">
    <location>
        <begin position="256"/>
        <end position="273"/>
    </location>
</feature>
<dbReference type="GO" id="GO:0003676">
    <property type="term" value="F:nucleic acid binding"/>
    <property type="evidence" value="ECO:0007669"/>
    <property type="project" value="InterPro"/>
</dbReference>
<dbReference type="InterPro" id="IPR038763">
    <property type="entry name" value="DHH_sf"/>
</dbReference>
<accession>A0A7G8PVM4</accession>
<evidence type="ECO:0000313" key="5">
    <source>
        <dbReference type="Proteomes" id="UP000515514"/>
    </source>
</evidence>
<name>A0A7G8PVM4_9FLAO</name>
<dbReference type="EMBL" id="CP052909">
    <property type="protein sequence ID" value="QNJ98390.1"/>
    <property type="molecule type" value="Genomic_DNA"/>
</dbReference>
<feature type="domain" description="DHHA1" evidence="3">
    <location>
        <begin position="246"/>
        <end position="325"/>
    </location>
</feature>